<dbReference type="Gene3D" id="3.40.50.300">
    <property type="entry name" value="P-loop containing nucleotide triphosphate hydrolases"/>
    <property type="match status" value="1"/>
</dbReference>
<dbReference type="EMBL" id="CP045798">
    <property type="protein sequence ID" value="QNB45212.1"/>
    <property type="molecule type" value="Genomic_DNA"/>
</dbReference>
<dbReference type="Proteomes" id="UP000515847">
    <property type="component" value="Chromosome"/>
</dbReference>
<dbReference type="GO" id="GO:0005524">
    <property type="term" value="F:ATP binding"/>
    <property type="evidence" value="ECO:0007669"/>
    <property type="project" value="UniProtKB-KW"/>
</dbReference>
<name>A0A7G6DZF8_THEFR</name>
<dbReference type="Pfam" id="PF12399">
    <property type="entry name" value="BCA_ABC_TP_C"/>
    <property type="match status" value="1"/>
</dbReference>
<dbReference type="KEGG" id="tfr:BR63_02075"/>
<dbReference type="Pfam" id="PF00005">
    <property type="entry name" value="ABC_tran"/>
    <property type="match status" value="1"/>
</dbReference>
<dbReference type="InterPro" id="IPR027417">
    <property type="entry name" value="P-loop_NTPase"/>
</dbReference>
<keyword evidence="6" id="KW-1185">Reference proteome</keyword>
<dbReference type="AlphaFoldDB" id="A0A7G6DZF8"/>
<sequence>MALLAVNNLTKVFGGLSAVSNFNIELHPGELVGLIGPNGAGKTTVFNLLTGVYEPTEGTIQFNNESIVGLKPYEITQRGMARTFQNIRLFSNLSVLDNVRIAYHTHVKYGLTSAVMRLGNYFKEEEEMTRKAIEFLHIFNLDRKKDEIAKNLPYGEQRRLEIARALAAKPKLLLLDEPAAGMNPQETHELMNLIKWIRDEFKLTILLIEHDMSLVMGACERIYVLEYGMIIAHGTPEEIKSNPRVIEAYLGEEVAHA</sequence>
<dbReference type="GO" id="GO:0005304">
    <property type="term" value="F:L-valine transmembrane transporter activity"/>
    <property type="evidence" value="ECO:0007669"/>
    <property type="project" value="TreeGrafter"/>
</dbReference>
<dbReference type="GO" id="GO:0016887">
    <property type="term" value="F:ATP hydrolysis activity"/>
    <property type="evidence" value="ECO:0007669"/>
    <property type="project" value="InterPro"/>
</dbReference>
<dbReference type="SUPFAM" id="SSF52540">
    <property type="entry name" value="P-loop containing nucleoside triphosphate hydrolases"/>
    <property type="match status" value="1"/>
</dbReference>
<dbReference type="CDD" id="cd03219">
    <property type="entry name" value="ABC_Mj1267_LivG_branched"/>
    <property type="match status" value="1"/>
</dbReference>
<dbReference type="GO" id="GO:0015808">
    <property type="term" value="P:L-alanine transport"/>
    <property type="evidence" value="ECO:0007669"/>
    <property type="project" value="TreeGrafter"/>
</dbReference>
<dbReference type="InterPro" id="IPR003593">
    <property type="entry name" value="AAA+_ATPase"/>
</dbReference>
<dbReference type="FunFam" id="3.40.50.300:FF:000421">
    <property type="entry name" value="Branched-chain amino acid ABC transporter ATP-binding protein"/>
    <property type="match status" value="1"/>
</dbReference>
<reference evidence="5 6" key="1">
    <citation type="journal article" date="2019" name="Front. Microbiol.">
        <title>Thermoanaerosceptrum fracticalcis gen. nov. sp. nov., a Novel Fumarate-Fermenting Microorganism From a Deep Fractured Carbonate Aquifer of the US Great Basin.</title>
        <authorList>
            <person name="Hamilton-Brehm S.D."/>
            <person name="Stewart L.E."/>
            <person name="Zavarin M."/>
            <person name="Caldwell M."/>
            <person name="Lawson P.A."/>
            <person name="Onstott T.C."/>
            <person name="Grzymski J."/>
            <person name="Neveux I."/>
            <person name="Lollar B.S."/>
            <person name="Russell C.E."/>
            <person name="Moser D.P."/>
        </authorList>
    </citation>
    <scope>NUCLEOTIDE SEQUENCE [LARGE SCALE GENOMIC DNA]</scope>
    <source>
        <strain evidence="5 6">DRI-13</strain>
    </source>
</reference>
<dbReference type="PANTHER" id="PTHR45772:SF7">
    <property type="entry name" value="AMINO ACID ABC TRANSPORTER ATP-BINDING PROTEIN"/>
    <property type="match status" value="1"/>
</dbReference>
<organism evidence="5 6">
    <name type="scientific">Thermanaerosceptrum fracticalcis</name>
    <dbReference type="NCBI Taxonomy" id="1712410"/>
    <lineage>
        <taxon>Bacteria</taxon>
        <taxon>Bacillati</taxon>
        <taxon>Bacillota</taxon>
        <taxon>Clostridia</taxon>
        <taxon>Eubacteriales</taxon>
        <taxon>Peptococcaceae</taxon>
        <taxon>Thermanaerosceptrum</taxon>
    </lineage>
</organism>
<gene>
    <name evidence="5" type="ORF">BR63_02075</name>
</gene>
<evidence type="ECO:0000259" key="4">
    <source>
        <dbReference type="PROSITE" id="PS50893"/>
    </source>
</evidence>
<proteinExistence type="predicted"/>
<keyword evidence="1" id="KW-0813">Transport</keyword>
<protein>
    <submittedName>
        <fullName evidence="5">ATP-binding cassette domain-containing protein</fullName>
    </submittedName>
</protein>
<dbReference type="OrthoDB" id="9779136at2"/>
<evidence type="ECO:0000313" key="6">
    <source>
        <dbReference type="Proteomes" id="UP000515847"/>
    </source>
</evidence>
<dbReference type="GO" id="GO:0015188">
    <property type="term" value="F:L-isoleucine transmembrane transporter activity"/>
    <property type="evidence" value="ECO:0007669"/>
    <property type="project" value="TreeGrafter"/>
</dbReference>
<keyword evidence="2" id="KW-0547">Nucleotide-binding</keyword>
<accession>A0A7G6DZF8</accession>
<evidence type="ECO:0000313" key="5">
    <source>
        <dbReference type="EMBL" id="QNB45212.1"/>
    </source>
</evidence>
<dbReference type="InterPro" id="IPR003439">
    <property type="entry name" value="ABC_transporter-like_ATP-bd"/>
</dbReference>
<dbReference type="GO" id="GO:0005886">
    <property type="term" value="C:plasma membrane"/>
    <property type="evidence" value="ECO:0007669"/>
    <property type="project" value="TreeGrafter"/>
</dbReference>
<dbReference type="GO" id="GO:0015192">
    <property type="term" value="F:L-phenylalanine transmembrane transporter activity"/>
    <property type="evidence" value="ECO:0007669"/>
    <property type="project" value="TreeGrafter"/>
</dbReference>
<evidence type="ECO:0000256" key="3">
    <source>
        <dbReference type="ARBA" id="ARBA00022840"/>
    </source>
</evidence>
<dbReference type="GO" id="GO:0042941">
    <property type="term" value="P:D-alanine transmembrane transport"/>
    <property type="evidence" value="ECO:0007669"/>
    <property type="project" value="TreeGrafter"/>
</dbReference>
<dbReference type="SMART" id="SM00382">
    <property type="entry name" value="AAA"/>
    <property type="match status" value="1"/>
</dbReference>
<keyword evidence="3 5" id="KW-0067">ATP-binding</keyword>
<dbReference type="PROSITE" id="PS50893">
    <property type="entry name" value="ABC_TRANSPORTER_2"/>
    <property type="match status" value="1"/>
</dbReference>
<feature type="domain" description="ABC transporter" evidence="4">
    <location>
        <begin position="4"/>
        <end position="252"/>
    </location>
</feature>
<evidence type="ECO:0000256" key="2">
    <source>
        <dbReference type="ARBA" id="ARBA00022741"/>
    </source>
</evidence>
<dbReference type="PANTHER" id="PTHR45772">
    <property type="entry name" value="CONSERVED COMPONENT OF ABC TRANSPORTER FOR NATURAL AMINO ACIDS-RELATED"/>
    <property type="match status" value="1"/>
</dbReference>
<evidence type="ECO:0000256" key="1">
    <source>
        <dbReference type="ARBA" id="ARBA00022448"/>
    </source>
</evidence>
<dbReference type="RefSeq" id="WP_034423400.1">
    <property type="nucleotide sequence ID" value="NZ_CP045798.1"/>
</dbReference>
<dbReference type="InterPro" id="IPR032823">
    <property type="entry name" value="BCA_ABC_TP_C"/>
</dbReference>
<dbReference type="GO" id="GO:1903806">
    <property type="term" value="P:L-isoleucine import across plasma membrane"/>
    <property type="evidence" value="ECO:0007669"/>
    <property type="project" value="TreeGrafter"/>
</dbReference>
<dbReference type="InterPro" id="IPR051120">
    <property type="entry name" value="ABC_AA/LPS_Transport"/>
</dbReference>
<dbReference type="GO" id="GO:1903805">
    <property type="term" value="P:L-valine import across plasma membrane"/>
    <property type="evidence" value="ECO:0007669"/>
    <property type="project" value="TreeGrafter"/>
</dbReference>